<evidence type="ECO:0000256" key="6">
    <source>
        <dbReference type="ARBA" id="ARBA00022729"/>
    </source>
</evidence>
<evidence type="ECO:0000313" key="16">
    <source>
        <dbReference type="Proteomes" id="UP000264820"/>
    </source>
</evidence>
<feature type="domain" description="Protein kinase" evidence="14">
    <location>
        <begin position="1"/>
        <end position="275"/>
    </location>
</feature>
<dbReference type="PANTHER" id="PTHR23255:SF51">
    <property type="entry name" value="TGF-BETA RECEPTOR TYPE-2"/>
    <property type="match status" value="1"/>
</dbReference>
<keyword evidence="13" id="KW-0479">Metal-binding</keyword>
<evidence type="ECO:0000256" key="4">
    <source>
        <dbReference type="ARBA" id="ARBA00022679"/>
    </source>
</evidence>
<evidence type="ECO:0000256" key="5">
    <source>
        <dbReference type="ARBA" id="ARBA00022692"/>
    </source>
</evidence>
<protein>
    <recommendedName>
        <fullName evidence="13">Serine/threonine-protein kinase receptor</fullName>
        <ecNumber evidence="13">2.7.11.30</ecNumber>
    </recommendedName>
</protein>
<dbReference type="AlphaFoldDB" id="A0A3Q3DIA1"/>
<dbReference type="InterPro" id="IPR000333">
    <property type="entry name" value="TGFB_receptor"/>
</dbReference>
<dbReference type="GO" id="GO:0004675">
    <property type="term" value="F:transmembrane receptor protein serine/threonine kinase activity"/>
    <property type="evidence" value="ECO:0007669"/>
    <property type="project" value="UniProtKB-EC"/>
</dbReference>
<keyword evidence="11" id="KW-0472">Membrane</keyword>
<dbReference type="GO" id="GO:0046872">
    <property type="term" value="F:metal ion binding"/>
    <property type="evidence" value="ECO:0007669"/>
    <property type="project" value="UniProtKB-KW"/>
</dbReference>
<reference evidence="15" key="2">
    <citation type="submission" date="2025-09" db="UniProtKB">
        <authorList>
            <consortium name="Ensembl"/>
        </authorList>
    </citation>
    <scope>IDENTIFICATION</scope>
</reference>
<keyword evidence="10" id="KW-1133">Transmembrane helix</keyword>
<dbReference type="GO" id="GO:0043235">
    <property type="term" value="C:receptor complex"/>
    <property type="evidence" value="ECO:0007669"/>
    <property type="project" value="TreeGrafter"/>
</dbReference>
<keyword evidence="8 13" id="KW-0418">Kinase</keyword>
<keyword evidence="4 13" id="KW-0808">Transferase</keyword>
<dbReference type="PRINTS" id="PR00653">
    <property type="entry name" value="ACTIVIN2R"/>
</dbReference>
<dbReference type="GeneTree" id="ENSGT00940000164835"/>
<evidence type="ECO:0000256" key="13">
    <source>
        <dbReference type="RuleBase" id="RU361271"/>
    </source>
</evidence>
<dbReference type="EC" id="2.7.11.30" evidence="13"/>
<evidence type="ECO:0000256" key="10">
    <source>
        <dbReference type="ARBA" id="ARBA00022989"/>
    </source>
</evidence>
<comment type="subcellular location">
    <subcellularLocation>
        <location evidence="1 13">Membrane</location>
        <topology evidence="1 13">Single-pass type I membrane protein</topology>
    </subcellularLocation>
</comment>
<evidence type="ECO:0000256" key="12">
    <source>
        <dbReference type="ARBA" id="ARBA00023170"/>
    </source>
</evidence>
<evidence type="ECO:0000256" key="7">
    <source>
        <dbReference type="ARBA" id="ARBA00022741"/>
    </source>
</evidence>
<comment type="similarity">
    <text evidence="2 13">Belongs to the protein kinase superfamily. TKL Ser/Thr protein kinase family. TGFB receptor subfamily.</text>
</comment>
<evidence type="ECO:0000259" key="14">
    <source>
        <dbReference type="PROSITE" id="PS50011"/>
    </source>
</evidence>
<keyword evidence="3 13" id="KW-0723">Serine/threonine-protein kinase</keyword>
<evidence type="ECO:0000256" key="1">
    <source>
        <dbReference type="ARBA" id="ARBA00004479"/>
    </source>
</evidence>
<evidence type="ECO:0000256" key="11">
    <source>
        <dbReference type="ARBA" id="ARBA00023136"/>
    </source>
</evidence>
<dbReference type="PROSITE" id="PS50011">
    <property type="entry name" value="PROTEIN_KINASE_DOM"/>
    <property type="match status" value="1"/>
</dbReference>
<keyword evidence="6" id="KW-0732">Signal</keyword>
<evidence type="ECO:0000256" key="9">
    <source>
        <dbReference type="ARBA" id="ARBA00022840"/>
    </source>
</evidence>
<dbReference type="Gene3D" id="1.10.510.10">
    <property type="entry name" value="Transferase(Phosphotransferase) domain 1"/>
    <property type="match status" value="1"/>
</dbReference>
<dbReference type="Proteomes" id="UP000264820">
    <property type="component" value="Unplaced"/>
</dbReference>
<dbReference type="InterPro" id="IPR000719">
    <property type="entry name" value="Prot_kinase_dom"/>
</dbReference>
<dbReference type="InterPro" id="IPR008271">
    <property type="entry name" value="Ser/Thr_kinase_AS"/>
</dbReference>
<dbReference type="SUPFAM" id="SSF56112">
    <property type="entry name" value="Protein kinase-like (PK-like)"/>
    <property type="match status" value="1"/>
</dbReference>
<organism evidence="15 16">
    <name type="scientific">Hippocampus comes</name>
    <name type="common">Tiger tail seahorse</name>
    <dbReference type="NCBI Taxonomy" id="109280"/>
    <lineage>
        <taxon>Eukaryota</taxon>
        <taxon>Metazoa</taxon>
        <taxon>Chordata</taxon>
        <taxon>Craniata</taxon>
        <taxon>Vertebrata</taxon>
        <taxon>Euteleostomi</taxon>
        <taxon>Actinopterygii</taxon>
        <taxon>Neopterygii</taxon>
        <taxon>Teleostei</taxon>
        <taxon>Neoteleostei</taxon>
        <taxon>Acanthomorphata</taxon>
        <taxon>Syngnathiaria</taxon>
        <taxon>Syngnathiformes</taxon>
        <taxon>Syngnathoidei</taxon>
        <taxon>Syngnathidae</taxon>
        <taxon>Hippocampus</taxon>
    </lineage>
</organism>
<accession>A0A3Q3DIA1</accession>
<keyword evidence="9 13" id="KW-0067">ATP-binding</keyword>
<dbReference type="GO" id="GO:0005886">
    <property type="term" value="C:plasma membrane"/>
    <property type="evidence" value="ECO:0007669"/>
    <property type="project" value="TreeGrafter"/>
</dbReference>
<dbReference type="PROSITE" id="PS00108">
    <property type="entry name" value="PROTEIN_KINASE_ST"/>
    <property type="match status" value="1"/>
</dbReference>
<keyword evidence="16" id="KW-1185">Reference proteome</keyword>
<dbReference type="GO" id="GO:0007507">
    <property type="term" value="P:heart development"/>
    <property type="evidence" value="ECO:0007669"/>
    <property type="project" value="TreeGrafter"/>
</dbReference>
<evidence type="ECO:0000256" key="8">
    <source>
        <dbReference type="ARBA" id="ARBA00022777"/>
    </source>
</evidence>
<reference evidence="15" key="1">
    <citation type="submission" date="2025-08" db="UniProtKB">
        <authorList>
            <consortium name="Ensembl"/>
        </authorList>
    </citation>
    <scope>IDENTIFICATION</scope>
</reference>
<keyword evidence="5" id="KW-0812">Transmembrane</keyword>
<evidence type="ECO:0000256" key="2">
    <source>
        <dbReference type="ARBA" id="ARBA00009605"/>
    </source>
</evidence>
<proteinExistence type="inferred from homology"/>
<keyword evidence="7 13" id="KW-0547">Nucleotide-binding</keyword>
<comment type="catalytic activity">
    <reaction evidence="13">
        <text>L-threonyl-[receptor-protein] + ATP = O-phospho-L-threonyl-[receptor-protein] + ADP + H(+)</text>
        <dbReference type="Rhea" id="RHEA:44880"/>
        <dbReference type="Rhea" id="RHEA-COMP:11024"/>
        <dbReference type="Rhea" id="RHEA-COMP:11025"/>
        <dbReference type="ChEBI" id="CHEBI:15378"/>
        <dbReference type="ChEBI" id="CHEBI:30013"/>
        <dbReference type="ChEBI" id="CHEBI:30616"/>
        <dbReference type="ChEBI" id="CHEBI:61977"/>
        <dbReference type="ChEBI" id="CHEBI:456216"/>
        <dbReference type="EC" id="2.7.11.30"/>
    </reaction>
</comment>
<sequence>MQEQDSNDFHWNIYFRGYFISFLREAAVLADGGMRHRNVIEFLGAQVRGGAYWLLLAYHGLGNLQDFLAANVLDWKRLLTMASGLARGLAHLHSDTLWPAGAPKVAVAHRDVKSSNVLLKDDGDVVLCDFGLAVQLRAELTPDDFANSGQVGTARYMAPEALESRVNLEDGESFKQMDVYSMALVLWEMASRCRAVGEVDSYAPPFGAAAGERPCVDRMRDLVVGGRRRPDIPPGWTRHQVTAGAFLVPTCECCWDHDPEARLTALCVLERLRALRRRERGERAEREDGRLVDEEARPR</sequence>
<dbReference type="Pfam" id="PF00069">
    <property type="entry name" value="Pkinase"/>
    <property type="match status" value="1"/>
</dbReference>
<dbReference type="OMA" id="ANIITWA"/>
<dbReference type="SMART" id="SM00220">
    <property type="entry name" value="S_TKc"/>
    <property type="match status" value="1"/>
</dbReference>
<evidence type="ECO:0000313" key="15">
    <source>
        <dbReference type="Ensembl" id="ENSHCOP00000012915.1"/>
    </source>
</evidence>
<keyword evidence="13" id="KW-0460">Magnesium</keyword>
<name>A0A3Q3DIA1_HIPCM</name>
<keyword evidence="13" id="KW-0464">Manganese</keyword>
<dbReference type="InterPro" id="IPR011009">
    <property type="entry name" value="Kinase-like_dom_sf"/>
</dbReference>
<evidence type="ECO:0000256" key="3">
    <source>
        <dbReference type="ARBA" id="ARBA00022527"/>
    </source>
</evidence>
<dbReference type="GO" id="GO:0071363">
    <property type="term" value="P:cellular response to growth factor stimulus"/>
    <property type="evidence" value="ECO:0007669"/>
    <property type="project" value="TreeGrafter"/>
</dbReference>
<dbReference type="Ensembl" id="ENSHCOT00000020086.1">
    <property type="protein sequence ID" value="ENSHCOP00000012915.1"/>
    <property type="gene ID" value="ENSHCOG00000000456.1"/>
</dbReference>
<keyword evidence="12 13" id="KW-0675">Receptor</keyword>
<dbReference type="PANTHER" id="PTHR23255">
    <property type="entry name" value="TRANSFORMING GROWTH FACTOR-BETA RECEPTOR TYPE I AND II"/>
    <property type="match status" value="1"/>
</dbReference>
<dbReference type="GO" id="GO:0005524">
    <property type="term" value="F:ATP binding"/>
    <property type="evidence" value="ECO:0007669"/>
    <property type="project" value="UniProtKB-UniRule"/>
</dbReference>
<comment type="cofactor">
    <cofactor evidence="13">
        <name>Mg(2+)</name>
        <dbReference type="ChEBI" id="CHEBI:18420"/>
    </cofactor>
    <cofactor evidence="13">
        <name>Mn(2+)</name>
        <dbReference type="ChEBI" id="CHEBI:29035"/>
    </cofactor>
</comment>